<dbReference type="InterPro" id="IPR010987">
    <property type="entry name" value="Glutathione-S-Trfase_C-like"/>
</dbReference>
<dbReference type="STRING" id="280699.M1VCU4"/>
<dbReference type="Gene3D" id="1.20.1050.10">
    <property type="match status" value="1"/>
</dbReference>
<dbReference type="Pfam" id="PF13410">
    <property type="entry name" value="GST_C_2"/>
    <property type="match status" value="1"/>
</dbReference>
<organism evidence="2 3">
    <name type="scientific">Cyanidioschyzon merolae (strain NIES-3377 / 10D)</name>
    <name type="common">Unicellular red alga</name>
    <dbReference type="NCBI Taxonomy" id="280699"/>
    <lineage>
        <taxon>Eukaryota</taxon>
        <taxon>Rhodophyta</taxon>
        <taxon>Bangiophyceae</taxon>
        <taxon>Cyanidiales</taxon>
        <taxon>Cyanidiaceae</taxon>
        <taxon>Cyanidioschyzon</taxon>
    </lineage>
</organism>
<proteinExistence type="predicted"/>
<reference evidence="2 3" key="2">
    <citation type="journal article" date="2007" name="BMC Biol.">
        <title>A 100%-complete sequence reveals unusually simple genomic features in the hot-spring red alga Cyanidioschyzon merolae.</title>
        <authorList>
            <person name="Nozaki H."/>
            <person name="Takano H."/>
            <person name="Misumi O."/>
            <person name="Terasawa K."/>
            <person name="Matsuzaki M."/>
            <person name="Maruyama S."/>
            <person name="Nishida K."/>
            <person name="Yagisawa F."/>
            <person name="Yoshida Y."/>
            <person name="Fujiwara T."/>
            <person name="Takio S."/>
            <person name="Tamura K."/>
            <person name="Chung S.J."/>
            <person name="Nakamura S."/>
            <person name="Kuroiwa H."/>
            <person name="Tanaka K."/>
            <person name="Sato N."/>
            <person name="Kuroiwa T."/>
        </authorList>
    </citation>
    <scope>NUCLEOTIDE SEQUENCE [LARGE SCALE GENOMIC DNA]</scope>
    <source>
        <strain evidence="2 3">10D</strain>
    </source>
</reference>
<dbReference type="EMBL" id="AP006493">
    <property type="protein sequence ID" value="BAM80467.1"/>
    <property type="molecule type" value="Genomic_DNA"/>
</dbReference>
<keyword evidence="3" id="KW-1185">Reference proteome</keyword>
<dbReference type="InterPro" id="IPR016639">
    <property type="entry name" value="GST_Omega/GSH"/>
</dbReference>
<name>M1VCU4_CYAM1</name>
<dbReference type="Proteomes" id="UP000007014">
    <property type="component" value="Chromosome 11"/>
</dbReference>
<evidence type="ECO:0000313" key="3">
    <source>
        <dbReference type="Proteomes" id="UP000007014"/>
    </source>
</evidence>
<dbReference type="PANTHER" id="PTHR32419">
    <property type="entry name" value="GLUTATHIONYL-HYDROQUINONE REDUCTASE"/>
    <property type="match status" value="1"/>
</dbReference>
<dbReference type="InterPro" id="IPR036282">
    <property type="entry name" value="Glutathione-S-Trfase_C_sf"/>
</dbReference>
<dbReference type="AlphaFoldDB" id="M1VCU4"/>
<dbReference type="eggNOG" id="KOG2903">
    <property type="taxonomic scope" value="Eukaryota"/>
</dbReference>
<dbReference type="GeneID" id="16994398"/>
<accession>M1VCU4</accession>
<dbReference type="GO" id="GO:0005737">
    <property type="term" value="C:cytoplasm"/>
    <property type="evidence" value="ECO:0007669"/>
    <property type="project" value="TreeGrafter"/>
</dbReference>
<dbReference type="PANTHER" id="PTHR32419:SF6">
    <property type="entry name" value="GLUTATHIONE S-TRANSFERASE OMEGA-LIKE 1-RELATED"/>
    <property type="match status" value="1"/>
</dbReference>
<evidence type="ECO:0000259" key="1">
    <source>
        <dbReference type="PROSITE" id="PS50405"/>
    </source>
</evidence>
<sequence length="437" mass="49963">MTLKSSKTSHALFVLSTCGSQSRRRPPVSPIRSHSAKLLRTPNRRNSRRTRQLPTTIVCRMDERTVRRNSGAGILSSAVPFELLVRMARLFWRQLWHLMMSQLAPTRKGTGSYERPPPSYLSSGYKDQIWTGSFEEDQFLLFYGIECPWCHRCLLAAAFHRLTDNSNASRIIVPVRVYPSPEGKWVLRPVGSRSNAEDANERLPATYRSARDLKQIYRNADPSFRGRATAPLLVDARSGLIVSNESADIVRFMRHIATERQTPSGIDPFPAEYQSQIEADKTWIHDNLNNGVYKVGFARTQAAYEDAERSVFQTLAELEQRLAGQRYVSGTPYPSESDIFLFPTLIRFDSVYHTLFRCCQRKITEFPNLHAWMRDMIQTYAAEVSHTFDVKETANSYFKSLFPLNPSGIVPKYDLGRLDVPHQREQLGAKPDSLQRP</sequence>
<dbReference type="Gene3D" id="3.40.30.10">
    <property type="entry name" value="Glutaredoxin"/>
    <property type="match status" value="1"/>
</dbReference>
<dbReference type="OrthoDB" id="2309723at2759"/>
<dbReference type="PROSITE" id="PS50405">
    <property type="entry name" value="GST_CTER"/>
    <property type="match status" value="1"/>
</dbReference>
<dbReference type="Gramene" id="CMK074CT">
    <property type="protein sequence ID" value="CMK074CT"/>
    <property type="gene ID" value="CMK074C"/>
</dbReference>
<dbReference type="KEGG" id="cme:CYME_CMK074C"/>
<dbReference type="HOGENOM" id="CLU_037263_1_2_1"/>
<dbReference type="SUPFAM" id="SSF47616">
    <property type="entry name" value="GST C-terminal domain-like"/>
    <property type="match status" value="1"/>
</dbReference>
<reference evidence="2 3" key="1">
    <citation type="journal article" date="2004" name="Nature">
        <title>Genome sequence of the ultrasmall unicellular red alga Cyanidioschyzon merolae 10D.</title>
        <authorList>
            <person name="Matsuzaki M."/>
            <person name="Misumi O."/>
            <person name="Shin-i T."/>
            <person name="Maruyama S."/>
            <person name="Takahara M."/>
            <person name="Miyagishima S."/>
            <person name="Mori T."/>
            <person name="Nishida K."/>
            <person name="Yagisawa F."/>
            <person name="Nishida K."/>
            <person name="Yoshida Y."/>
            <person name="Nishimura Y."/>
            <person name="Nakao S."/>
            <person name="Kobayashi T."/>
            <person name="Momoyama Y."/>
            <person name="Higashiyama T."/>
            <person name="Minoda A."/>
            <person name="Sano M."/>
            <person name="Nomoto H."/>
            <person name="Oishi K."/>
            <person name="Hayashi H."/>
            <person name="Ohta F."/>
            <person name="Nishizaka S."/>
            <person name="Haga S."/>
            <person name="Miura S."/>
            <person name="Morishita T."/>
            <person name="Kabeya Y."/>
            <person name="Terasawa K."/>
            <person name="Suzuki Y."/>
            <person name="Ishii Y."/>
            <person name="Asakawa S."/>
            <person name="Takano H."/>
            <person name="Ohta N."/>
            <person name="Kuroiwa H."/>
            <person name="Tanaka K."/>
            <person name="Shimizu N."/>
            <person name="Sugano S."/>
            <person name="Sato N."/>
            <person name="Nozaki H."/>
            <person name="Ogasawara N."/>
            <person name="Kohara Y."/>
            <person name="Kuroiwa T."/>
        </authorList>
    </citation>
    <scope>NUCLEOTIDE SEQUENCE [LARGE SCALE GENOMIC DNA]</scope>
    <source>
        <strain evidence="2 3">10D</strain>
    </source>
</reference>
<feature type="domain" description="GST C-terminal" evidence="1">
    <location>
        <begin position="270"/>
        <end position="398"/>
    </location>
</feature>
<dbReference type="GO" id="GO:0004364">
    <property type="term" value="F:glutathione transferase activity"/>
    <property type="evidence" value="ECO:0007669"/>
    <property type="project" value="InterPro"/>
</dbReference>
<evidence type="ECO:0000313" key="2">
    <source>
        <dbReference type="EMBL" id="BAM80467.1"/>
    </source>
</evidence>
<dbReference type="InterPro" id="IPR047047">
    <property type="entry name" value="GST_Omega-like_C"/>
</dbReference>
<gene>
    <name evidence="2" type="ORF">CYME_CMK074C</name>
</gene>
<dbReference type="CDD" id="cd03190">
    <property type="entry name" value="GST_C_Omega_like"/>
    <property type="match status" value="1"/>
</dbReference>
<dbReference type="RefSeq" id="XP_005536503.1">
    <property type="nucleotide sequence ID" value="XM_005536446.1"/>
</dbReference>
<dbReference type="OMA" id="LYWNVKG"/>
<protein>
    <submittedName>
        <fullName evidence="2">Similar to glutathione S-transferase</fullName>
    </submittedName>
</protein>